<evidence type="ECO:0000313" key="2">
    <source>
        <dbReference type="Proteomes" id="UP001652700"/>
    </source>
</evidence>
<dbReference type="PANTHER" id="PTHR15503">
    <property type="entry name" value="LDOC1 RELATED"/>
    <property type="match status" value="1"/>
</dbReference>
<dbReference type="PANTHER" id="PTHR15503:SF22">
    <property type="entry name" value="TRANSPOSON TY3-I GAG POLYPROTEIN"/>
    <property type="match status" value="1"/>
</dbReference>
<dbReference type="InterPro" id="IPR043502">
    <property type="entry name" value="DNA/RNA_pol_sf"/>
</dbReference>
<organism evidence="1 2">
    <name type="scientific">Diabrotica virgifera virgifera</name>
    <name type="common">western corn rootworm</name>
    <dbReference type="NCBI Taxonomy" id="50390"/>
    <lineage>
        <taxon>Eukaryota</taxon>
        <taxon>Metazoa</taxon>
        <taxon>Ecdysozoa</taxon>
        <taxon>Arthropoda</taxon>
        <taxon>Hexapoda</taxon>
        <taxon>Insecta</taxon>
        <taxon>Pterygota</taxon>
        <taxon>Neoptera</taxon>
        <taxon>Endopterygota</taxon>
        <taxon>Coleoptera</taxon>
        <taxon>Polyphaga</taxon>
        <taxon>Cucujiformia</taxon>
        <taxon>Chrysomeloidea</taxon>
        <taxon>Chrysomelidae</taxon>
        <taxon>Galerucinae</taxon>
        <taxon>Diabroticina</taxon>
        <taxon>Diabroticites</taxon>
        <taxon>Diabrotica</taxon>
    </lineage>
</organism>
<evidence type="ECO:0000313" key="1">
    <source>
        <dbReference type="EnsemblMetazoa" id="XP_050515231.1"/>
    </source>
</evidence>
<dbReference type="GeneID" id="126890384"/>
<proteinExistence type="predicted"/>
<protein>
    <submittedName>
        <fullName evidence="1">Uncharacterized protein</fullName>
    </submittedName>
</protein>
<dbReference type="RefSeq" id="XP_050515231.1">
    <property type="nucleotide sequence ID" value="XM_050659274.1"/>
</dbReference>
<dbReference type="EnsemblMetazoa" id="XM_050659274.1">
    <property type="protein sequence ID" value="XP_050515231.1"/>
    <property type="gene ID" value="LOC126890384"/>
</dbReference>
<keyword evidence="2" id="KW-1185">Reference proteome</keyword>
<dbReference type="SUPFAM" id="SSF56672">
    <property type="entry name" value="DNA/RNA polymerases"/>
    <property type="match status" value="1"/>
</dbReference>
<reference evidence="1" key="1">
    <citation type="submission" date="2025-05" db="UniProtKB">
        <authorList>
            <consortium name="EnsemblMetazoa"/>
        </authorList>
    </citation>
    <scope>IDENTIFICATION</scope>
</reference>
<sequence length="259" mass="30449">MLENEQTFRTISGAGKSYNKIKLPMKIHKIEQEIDAYVIKNDNFSYDVLLGLDAIKQFRLLQDENLNILQRVDENKIENIKTLKENLRYSYDNKTDTLENNKIQVRYFEENSYDYLDKIKHLDNIKIKQISKILDENLSIFAKHKYDVGEVKNQEAHIKLLENKYISKKPYRCSIPDEREIENQITKLLEAGLIEESESPFAAPVTLAYKKDEGRRTRLCVDFRELNKILVPTGITTIPTNRRHYSKGSKLQMVYSFGY</sequence>
<name>A0ABM5KYG2_DIAVI</name>
<dbReference type="Gene3D" id="3.10.10.10">
    <property type="entry name" value="HIV Type 1 Reverse Transcriptase, subunit A, domain 1"/>
    <property type="match status" value="1"/>
</dbReference>
<dbReference type="Proteomes" id="UP001652700">
    <property type="component" value="Unplaced"/>
</dbReference>
<dbReference type="InterPro" id="IPR032567">
    <property type="entry name" value="RTL1-rel"/>
</dbReference>
<accession>A0ABM5KYG2</accession>